<dbReference type="AlphaFoldDB" id="D4RYC3"/>
<dbReference type="Pfam" id="PF08308">
    <property type="entry name" value="PEGA"/>
    <property type="match status" value="1"/>
</dbReference>
<dbReference type="PROSITE" id="PS51257">
    <property type="entry name" value="PROKAR_LIPOPROTEIN"/>
    <property type="match status" value="1"/>
</dbReference>
<dbReference type="EMBL" id="ABWN01000022">
    <property type="protein sequence ID" value="EFF69023.1"/>
    <property type="molecule type" value="Genomic_DNA"/>
</dbReference>
<evidence type="ECO:0000259" key="2">
    <source>
        <dbReference type="Pfam" id="PF08308"/>
    </source>
</evidence>
<gene>
    <name evidence="3" type="ORF">BUTYVIB_00828</name>
</gene>
<organism evidence="3 4">
    <name type="scientific">Eshraghiella crossota DSM 2876</name>
    <dbReference type="NCBI Taxonomy" id="511680"/>
    <lineage>
        <taxon>Bacteria</taxon>
        <taxon>Bacillati</taxon>
        <taxon>Bacillota</taxon>
        <taxon>Clostridia</taxon>
        <taxon>Lachnospirales</taxon>
        <taxon>Lachnospiraceae</taxon>
        <taxon>Eshraghiella</taxon>
    </lineage>
</organism>
<feature type="domain" description="PEGA" evidence="2">
    <location>
        <begin position="276"/>
        <end position="332"/>
    </location>
</feature>
<keyword evidence="4" id="KW-1185">Reference proteome</keyword>
<protein>
    <recommendedName>
        <fullName evidence="2">PEGA domain-containing protein</fullName>
    </recommendedName>
</protein>
<dbReference type="Proteomes" id="UP000006238">
    <property type="component" value="Unassembled WGS sequence"/>
</dbReference>
<evidence type="ECO:0000313" key="4">
    <source>
        <dbReference type="Proteomes" id="UP000006238"/>
    </source>
</evidence>
<dbReference type="RefSeq" id="WP_005601963.1">
    <property type="nucleotide sequence ID" value="NZ_GG663521.1"/>
</dbReference>
<comment type="caution">
    <text evidence="3">The sequence shown here is derived from an EMBL/GenBank/DDBJ whole genome shotgun (WGS) entry which is preliminary data.</text>
</comment>
<sequence length="423" mass="46515">MRKLKIYTLLLTAAILITTVTACTSQTTPKKRTNHIEKTTESGTYNATVVVRDNDTENRRLAFVNIADGARETYRYTNGTSFLSRNKSVLSSEQIRKGDVVDIIYDGSHEISSIQVSPSKDVWENSKVTTFAINDNDGAIKIGQTMYYYTDGIVVLSGDEEIDITELNNAMDQLVVRGYKNQVVSVVVEKGHGYVSLTGDSLFIGGLINVGNVLARRIEPDMLLPVTEGEYLLEVVNGDYKSEKKITVERGKETVVDFSDVPANVTQTGNIRFMIDVQGASLYIDGMAYDYSSIITLKNGKHNVVVHAEGYSDYKQVIDVESRYMTVNISMTKGDNETTSSEEPTTTKVEGETYVSSKNKVTVKGPANAVVYFDGTYKGVAPVSFPLVTGEHIISILSGTKINSYTVNLADGADDVTYDFTDK</sequence>
<dbReference type="InterPro" id="IPR013229">
    <property type="entry name" value="PEGA"/>
</dbReference>
<reference evidence="3 4" key="1">
    <citation type="submission" date="2010-02" db="EMBL/GenBank/DDBJ databases">
        <authorList>
            <person name="Weinstock G."/>
            <person name="Sodergren E."/>
            <person name="Clifton S."/>
            <person name="Fulton L."/>
            <person name="Fulton B."/>
            <person name="Courtney L."/>
            <person name="Fronick C."/>
            <person name="Harrison M."/>
            <person name="Strong C."/>
            <person name="Farmer C."/>
            <person name="Delahaunty K."/>
            <person name="Markovic C."/>
            <person name="Hall O."/>
            <person name="Minx P."/>
            <person name="Tomlinson C."/>
            <person name="Mitreva M."/>
            <person name="Nelson J."/>
            <person name="Hou S."/>
            <person name="Wollam A."/>
            <person name="Pepin K.H."/>
            <person name="Johnson M."/>
            <person name="Bhonagiri V."/>
            <person name="Zhang X."/>
            <person name="Suruliraj S."/>
            <person name="Warren W."/>
            <person name="Chinwalla A."/>
            <person name="Mardis E.R."/>
            <person name="Wilson R.K."/>
        </authorList>
    </citation>
    <scope>NUCLEOTIDE SEQUENCE [LARGE SCALE GENOMIC DNA]</scope>
    <source>
        <strain evidence="3 4">DSM 2876</strain>
    </source>
</reference>
<feature type="chain" id="PRO_5003062309" description="PEGA domain-containing protein" evidence="1">
    <location>
        <begin position="23"/>
        <end position="423"/>
    </location>
</feature>
<accession>D4RYC3</accession>
<dbReference type="HOGENOM" id="CLU_034071_0_0_9"/>
<name>D4RYC3_9FIRM</name>
<dbReference type="GeneID" id="98917226"/>
<evidence type="ECO:0000256" key="1">
    <source>
        <dbReference type="SAM" id="SignalP"/>
    </source>
</evidence>
<dbReference type="STRING" id="45851.BHV86_01940"/>
<evidence type="ECO:0000313" key="3">
    <source>
        <dbReference type="EMBL" id="EFF69023.1"/>
    </source>
</evidence>
<proteinExistence type="predicted"/>
<dbReference type="eggNOG" id="COG1470">
    <property type="taxonomic scope" value="Bacteria"/>
</dbReference>
<feature type="signal peptide" evidence="1">
    <location>
        <begin position="1"/>
        <end position="22"/>
    </location>
</feature>
<keyword evidence="1" id="KW-0732">Signal</keyword>